<evidence type="ECO:0000313" key="9">
    <source>
        <dbReference type="EMBL" id="HAG4654613.1"/>
    </source>
</evidence>
<dbReference type="EMBL" id="DAAYKZ010000032">
    <property type="protein sequence ID" value="HAG4654613.1"/>
    <property type="molecule type" value="Genomic_DNA"/>
</dbReference>
<dbReference type="GO" id="GO:0005886">
    <property type="term" value="C:plasma membrane"/>
    <property type="evidence" value="ECO:0007669"/>
    <property type="project" value="UniProtKB-SubCell"/>
</dbReference>
<dbReference type="InterPro" id="IPR018076">
    <property type="entry name" value="T2SS_GspF_dom"/>
</dbReference>
<feature type="domain" description="Type II secretion system protein GspF" evidence="8">
    <location>
        <begin position="238"/>
        <end position="358"/>
    </location>
</feature>
<evidence type="ECO:0000256" key="7">
    <source>
        <dbReference type="SAM" id="Phobius"/>
    </source>
</evidence>
<proteinExistence type="inferred from homology"/>
<keyword evidence="4 7" id="KW-0812">Transmembrane</keyword>
<reference evidence="9" key="2">
    <citation type="submission" date="2020-02" db="EMBL/GenBank/DDBJ databases">
        <authorList>
            <consortium name="NCBI Pathogen Detection Project"/>
        </authorList>
    </citation>
    <scope>NUCLEOTIDE SEQUENCE</scope>
    <source>
        <strain evidence="9">MA.BM_SE06/8</strain>
    </source>
</reference>
<name>A0A763Z644_SALER</name>
<evidence type="ECO:0000256" key="3">
    <source>
        <dbReference type="ARBA" id="ARBA00022475"/>
    </source>
</evidence>
<comment type="subcellular location">
    <subcellularLocation>
        <location evidence="1">Cell membrane</location>
        <topology evidence="1">Multi-pass membrane protein</topology>
    </subcellularLocation>
</comment>
<comment type="similarity">
    <text evidence="2">Belongs to the GSP F family.</text>
</comment>
<evidence type="ECO:0000256" key="1">
    <source>
        <dbReference type="ARBA" id="ARBA00004651"/>
    </source>
</evidence>
<gene>
    <name evidence="9" type="ORF">G8382_004591</name>
</gene>
<sequence length="370" mass="41074">MSDVRFRPSRPMNLWQRCLYQGSRLTFTAGYRQPFWETLRFLLDNGRPMKEALRMISDIHTDFGRRWHPLDELIQDCLQSLGENTEGHQLPDVLARWVPEDEAALIGAGLKSGQVSAALAQAGKMIDARLQILAQVLQAAIYPLALLAIFAAMLALNSLQLVPQLSKLSDPDSWQGALGVLKTLADVTSAWGVWAAVAGVVLIALVFWSLPRWRGRLRRVADMLMPWSLYADLQGAVFMMNVAALLEAGVPEIEILRTLRRFSSPWLRERIDAAIAGVNRGNSLGMALRNSGYHFPDKESVNYLALLGRGDGAGVLIAKYAERSLEKTLARVARRAATARMVSILLIFAFFALMGLVAMDIQAMSWSSMH</sequence>
<protein>
    <submittedName>
        <fullName evidence="9">Pilus assembly protein PilR</fullName>
    </submittedName>
</protein>
<keyword evidence="5 7" id="KW-1133">Transmembrane helix</keyword>
<evidence type="ECO:0000256" key="2">
    <source>
        <dbReference type="ARBA" id="ARBA00005745"/>
    </source>
</evidence>
<feature type="domain" description="Type II secretion system protein GspF" evidence="8">
    <location>
        <begin position="37"/>
        <end position="156"/>
    </location>
</feature>
<organism evidence="9">
    <name type="scientific">Salmonella enterica</name>
    <name type="common">Salmonella choleraesuis</name>
    <dbReference type="NCBI Taxonomy" id="28901"/>
    <lineage>
        <taxon>Bacteria</taxon>
        <taxon>Pseudomonadati</taxon>
        <taxon>Pseudomonadota</taxon>
        <taxon>Gammaproteobacteria</taxon>
        <taxon>Enterobacterales</taxon>
        <taxon>Enterobacteriaceae</taxon>
        <taxon>Salmonella</taxon>
    </lineage>
</organism>
<comment type="caution">
    <text evidence="9">The sequence shown here is derived from an EMBL/GenBank/DDBJ whole genome shotgun (WGS) entry which is preliminary data.</text>
</comment>
<feature type="transmembrane region" description="Helical" evidence="7">
    <location>
        <begin position="191"/>
        <end position="210"/>
    </location>
</feature>
<dbReference type="PANTHER" id="PTHR30012">
    <property type="entry name" value="GENERAL SECRETION PATHWAY PROTEIN"/>
    <property type="match status" value="1"/>
</dbReference>
<feature type="transmembrane region" description="Helical" evidence="7">
    <location>
        <begin position="341"/>
        <end position="359"/>
    </location>
</feature>
<feature type="transmembrane region" description="Helical" evidence="7">
    <location>
        <begin position="132"/>
        <end position="156"/>
    </location>
</feature>
<dbReference type="InterPro" id="IPR042094">
    <property type="entry name" value="T2SS_GspF_sf"/>
</dbReference>
<dbReference type="Pfam" id="PF00482">
    <property type="entry name" value="T2SSF"/>
    <property type="match status" value="2"/>
</dbReference>
<evidence type="ECO:0000256" key="6">
    <source>
        <dbReference type="ARBA" id="ARBA00023136"/>
    </source>
</evidence>
<dbReference type="AlphaFoldDB" id="A0A763Z644"/>
<evidence type="ECO:0000256" key="4">
    <source>
        <dbReference type="ARBA" id="ARBA00022692"/>
    </source>
</evidence>
<keyword evidence="3" id="KW-1003">Cell membrane</keyword>
<dbReference type="Gene3D" id="1.20.81.30">
    <property type="entry name" value="Type II secretion system (T2SS), domain F"/>
    <property type="match status" value="2"/>
</dbReference>
<reference evidence="9" key="1">
    <citation type="journal article" date="2018" name="Genome Biol.">
        <title>SKESA: strategic k-mer extension for scrupulous assemblies.</title>
        <authorList>
            <person name="Souvorov A."/>
            <person name="Agarwala R."/>
            <person name="Lipman D.J."/>
        </authorList>
    </citation>
    <scope>NUCLEOTIDE SEQUENCE</scope>
    <source>
        <strain evidence="9">MA.BM_SE06/8</strain>
    </source>
</reference>
<evidence type="ECO:0000259" key="8">
    <source>
        <dbReference type="Pfam" id="PF00482"/>
    </source>
</evidence>
<keyword evidence="6 7" id="KW-0472">Membrane</keyword>
<dbReference type="InterPro" id="IPR003004">
    <property type="entry name" value="GspF/PilC"/>
</dbReference>
<accession>A0A763Z644</accession>
<evidence type="ECO:0000256" key="5">
    <source>
        <dbReference type="ARBA" id="ARBA00022989"/>
    </source>
</evidence>
<dbReference type="PANTHER" id="PTHR30012:SF0">
    <property type="entry name" value="TYPE II SECRETION SYSTEM PROTEIN F-RELATED"/>
    <property type="match status" value="1"/>
</dbReference>